<dbReference type="KEGG" id="ahel:Q31a_63060"/>
<accession>A0A518GH50</accession>
<proteinExistence type="predicted"/>
<feature type="compositionally biased region" description="Basic and acidic residues" evidence="1">
    <location>
        <begin position="11"/>
        <end position="24"/>
    </location>
</feature>
<dbReference type="RefSeq" id="WP_145086044.1">
    <property type="nucleotide sequence ID" value="NZ_CP036298.1"/>
</dbReference>
<organism evidence="2 3">
    <name type="scientific">Aureliella helgolandensis</name>
    <dbReference type="NCBI Taxonomy" id="2527968"/>
    <lineage>
        <taxon>Bacteria</taxon>
        <taxon>Pseudomonadati</taxon>
        <taxon>Planctomycetota</taxon>
        <taxon>Planctomycetia</taxon>
        <taxon>Pirellulales</taxon>
        <taxon>Pirellulaceae</taxon>
        <taxon>Aureliella</taxon>
    </lineage>
</organism>
<evidence type="ECO:0000313" key="3">
    <source>
        <dbReference type="Proteomes" id="UP000318017"/>
    </source>
</evidence>
<dbReference type="AlphaFoldDB" id="A0A518GH50"/>
<feature type="region of interest" description="Disordered" evidence="1">
    <location>
        <begin position="1"/>
        <end position="24"/>
    </location>
</feature>
<evidence type="ECO:0000313" key="2">
    <source>
        <dbReference type="EMBL" id="QDV27913.1"/>
    </source>
</evidence>
<dbReference type="OrthoDB" id="276990at2"/>
<evidence type="ECO:0000256" key="1">
    <source>
        <dbReference type="SAM" id="MobiDB-lite"/>
    </source>
</evidence>
<name>A0A518GH50_9BACT</name>
<gene>
    <name evidence="2" type="ORF">Q31a_63060</name>
</gene>
<dbReference type="Proteomes" id="UP000318017">
    <property type="component" value="Chromosome"/>
</dbReference>
<keyword evidence="3" id="KW-1185">Reference proteome</keyword>
<sequence length="248" mass="28358">MSRRAMQGNQRTDDRSGQRSAGPREAKLLGSRAKLALSLLLLLHLSAVVVEPFQLFSRSPRRLSNVLTPLRSVLAPYTEFAYLNHGYFFFAPEPGPSHLLECRLSYEDAEDARVRFPDKQAQWPRLLYHRHFMLAEFLHQLHIPPVPPEVAVANDPLAQDWKFDRALFERIRDSMQRHLEVRFGATLAVIDRLEHRLPSSQEVLEQRLRLDDPALYIMLPDAPLDPMMPGPADPRILYPAATAEEVGP</sequence>
<dbReference type="EMBL" id="CP036298">
    <property type="protein sequence ID" value="QDV27913.1"/>
    <property type="molecule type" value="Genomic_DNA"/>
</dbReference>
<reference evidence="2 3" key="1">
    <citation type="submission" date="2019-02" db="EMBL/GenBank/DDBJ databases">
        <title>Deep-cultivation of Planctomycetes and their phenomic and genomic characterization uncovers novel biology.</title>
        <authorList>
            <person name="Wiegand S."/>
            <person name="Jogler M."/>
            <person name="Boedeker C."/>
            <person name="Pinto D."/>
            <person name="Vollmers J."/>
            <person name="Rivas-Marin E."/>
            <person name="Kohn T."/>
            <person name="Peeters S.H."/>
            <person name="Heuer A."/>
            <person name="Rast P."/>
            <person name="Oberbeckmann S."/>
            <person name="Bunk B."/>
            <person name="Jeske O."/>
            <person name="Meyerdierks A."/>
            <person name="Storesund J.E."/>
            <person name="Kallscheuer N."/>
            <person name="Luecker S."/>
            <person name="Lage O.M."/>
            <person name="Pohl T."/>
            <person name="Merkel B.J."/>
            <person name="Hornburger P."/>
            <person name="Mueller R.-W."/>
            <person name="Bruemmer F."/>
            <person name="Labrenz M."/>
            <person name="Spormann A.M."/>
            <person name="Op den Camp H."/>
            <person name="Overmann J."/>
            <person name="Amann R."/>
            <person name="Jetten M.S.M."/>
            <person name="Mascher T."/>
            <person name="Medema M.H."/>
            <person name="Devos D.P."/>
            <person name="Kaster A.-K."/>
            <person name="Ovreas L."/>
            <person name="Rohde M."/>
            <person name="Galperin M.Y."/>
            <person name="Jogler C."/>
        </authorList>
    </citation>
    <scope>NUCLEOTIDE SEQUENCE [LARGE SCALE GENOMIC DNA]</scope>
    <source>
        <strain evidence="2 3">Q31a</strain>
    </source>
</reference>
<protein>
    <submittedName>
        <fullName evidence="2">Uncharacterized protein</fullName>
    </submittedName>
</protein>